<dbReference type="InterPro" id="IPR009057">
    <property type="entry name" value="Homeodomain-like_sf"/>
</dbReference>
<evidence type="ECO:0000313" key="5">
    <source>
        <dbReference type="EMBL" id="NMG74379.1"/>
    </source>
</evidence>
<sequence>MARFPARATPDEVPHRRKRATVAMGFVTGMLAGMQRDGRDPARLLAAAGIDLADAATRIPIERYAALYNDITRDMGDEGFGLFAQPLRPGCFEFLCRGMLGAATLDEALDRASRFLRLVLPELAVSIQRSGERAELRIAETRPLRESRDDPARVFAFEWLLRLIHGLACWLVGRGLALDSVSFPYPRPAHADDYALVYTEHSDFDGEVLIARLRDNLLDLPVRRDEAALRAFLAGAPGKITMLYRRDRDMVLRVRDLLRDALPASLALEDIAARLHLSPRTLHRRLEDEGSSFRTIKDAMRRDIALSRLTKTRQPIATIAAELGYADTSTFYRAFVAWTGMSPERFRRQLHPHPGATGHERTSDP</sequence>
<organism evidence="5 6">
    <name type="scientific">Aromatoleum diolicum</name>
    <dbReference type="NCBI Taxonomy" id="75796"/>
    <lineage>
        <taxon>Bacteria</taxon>
        <taxon>Pseudomonadati</taxon>
        <taxon>Pseudomonadota</taxon>
        <taxon>Betaproteobacteria</taxon>
        <taxon>Rhodocyclales</taxon>
        <taxon>Rhodocyclaceae</taxon>
        <taxon>Aromatoleum</taxon>
    </lineage>
</organism>
<evidence type="ECO:0000259" key="4">
    <source>
        <dbReference type="PROSITE" id="PS01124"/>
    </source>
</evidence>
<accession>A0ABX1Q7P1</accession>
<gene>
    <name evidence="5" type="ORF">GPA25_06355</name>
</gene>
<keyword evidence="1" id="KW-0805">Transcription regulation</keyword>
<dbReference type="SUPFAM" id="SSF46689">
    <property type="entry name" value="Homeodomain-like"/>
    <property type="match status" value="1"/>
</dbReference>
<evidence type="ECO:0000256" key="1">
    <source>
        <dbReference type="ARBA" id="ARBA00023015"/>
    </source>
</evidence>
<keyword evidence="3" id="KW-0804">Transcription</keyword>
<keyword evidence="2" id="KW-0238">DNA-binding</keyword>
<dbReference type="Pfam" id="PF12625">
    <property type="entry name" value="Arabinose_bd"/>
    <property type="match status" value="1"/>
</dbReference>
<name>A0ABX1Q7P1_9RHOO</name>
<protein>
    <submittedName>
        <fullName evidence="5">Helix-turn-helix domain-containing protein</fullName>
    </submittedName>
</protein>
<dbReference type="PANTHER" id="PTHR47894:SF1">
    <property type="entry name" value="HTH-TYPE TRANSCRIPTIONAL REGULATOR VQSM"/>
    <property type="match status" value="1"/>
</dbReference>
<evidence type="ECO:0000256" key="3">
    <source>
        <dbReference type="ARBA" id="ARBA00023163"/>
    </source>
</evidence>
<reference evidence="5 6" key="1">
    <citation type="submission" date="2019-12" db="EMBL/GenBank/DDBJ databases">
        <title>Comparative genomics gives insights into the taxonomy of the Azoarcus-Aromatoleum group and reveals separate origins of nif in the plant-associated Azoarcus and non-plant-associated Aromatoleum sub-groups.</title>
        <authorList>
            <person name="Lafos M."/>
            <person name="Maluk M."/>
            <person name="Batista M."/>
            <person name="Junghare M."/>
            <person name="Carmona M."/>
            <person name="Faoro H."/>
            <person name="Cruz L.M."/>
            <person name="Battistoni F."/>
            <person name="De Souza E."/>
            <person name="Pedrosa F."/>
            <person name="Chen W.-M."/>
            <person name="Poole P.S."/>
            <person name="Dixon R.A."/>
            <person name="James E.K."/>
        </authorList>
    </citation>
    <scope>NUCLEOTIDE SEQUENCE [LARGE SCALE GENOMIC DNA]</scope>
    <source>
        <strain evidence="5 6">22Lin</strain>
    </source>
</reference>
<evidence type="ECO:0000313" key="6">
    <source>
        <dbReference type="Proteomes" id="UP000648984"/>
    </source>
</evidence>
<evidence type="ECO:0000256" key="2">
    <source>
        <dbReference type="ARBA" id="ARBA00023125"/>
    </source>
</evidence>
<dbReference type="EMBL" id="WTVQ01000007">
    <property type="protein sequence ID" value="NMG74379.1"/>
    <property type="molecule type" value="Genomic_DNA"/>
</dbReference>
<dbReference type="Gene3D" id="1.10.10.60">
    <property type="entry name" value="Homeodomain-like"/>
    <property type="match status" value="1"/>
</dbReference>
<dbReference type="Proteomes" id="UP000648984">
    <property type="component" value="Unassembled WGS sequence"/>
</dbReference>
<dbReference type="SMART" id="SM00342">
    <property type="entry name" value="HTH_ARAC"/>
    <property type="match status" value="1"/>
</dbReference>
<proteinExistence type="predicted"/>
<dbReference type="PROSITE" id="PS01124">
    <property type="entry name" value="HTH_ARAC_FAMILY_2"/>
    <property type="match status" value="1"/>
</dbReference>
<keyword evidence="6" id="KW-1185">Reference proteome</keyword>
<feature type="domain" description="HTH araC/xylS-type" evidence="4">
    <location>
        <begin position="252"/>
        <end position="349"/>
    </location>
</feature>
<comment type="caution">
    <text evidence="5">The sequence shown here is derived from an EMBL/GenBank/DDBJ whole genome shotgun (WGS) entry which is preliminary data.</text>
</comment>
<dbReference type="InterPro" id="IPR032687">
    <property type="entry name" value="AraC-type_N"/>
</dbReference>
<dbReference type="InterPro" id="IPR018060">
    <property type="entry name" value="HTH_AraC"/>
</dbReference>
<dbReference type="Pfam" id="PF12833">
    <property type="entry name" value="HTH_18"/>
    <property type="match status" value="1"/>
</dbReference>
<dbReference type="PANTHER" id="PTHR47894">
    <property type="entry name" value="HTH-TYPE TRANSCRIPTIONAL REGULATOR GADX"/>
    <property type="match status" value="1"/>
</dbReference>